<organism evidence="1 2">
    <name type="scientific">Thermostaphylospora chromogena</name>
    <dbReference type="NCBI Taxonomy" id="35622"/>
    <lineage>
        <taxon>Bacteria</taxon>
        <taxon>Bacillati</taxon>
        <taxon>Actinomycetota</taxon>
        <taxon>Actinomycetes</taxon>
        <taxon>Streptosporangiales</taxon>
        <taxon>Thermomonosporaceae</taxon>
        <taxon>Thermostaphylospora</taxon>
    </lineage>
</organism>
<sequence length="96" mass="10021">MEIQLSALARCREKLGTASQDFADLGTDMAGKSKEEVSSSVFGKVEGASALADAVNTVWSALKSEVSAAESKLSKVKSALSTVETRVREGNRATAV</sequence>
<accession>A0A1H1ATM9</accession>
<dbReference type="STRING" id="35622.SAMN04489764_0651"/>
<dbReference type="RefSeq" id="WP_093257613.1">
    <property type="nucleotide sequence ID" value="NZ_FNKK01000002.1"/>
</dbReference>
<dbReference type="AlphaFoldDB" id="A0A1H1ATM9"/>
<reference evidence="1 2" key="1">
    <citation type="submission" date="2016-10" db="EMBL/GenBank/DDBJ databases">
        <authorList>
            <person name="de Groot N.N."/>
        </authorList>
    </citation>
    <scope>NUCLEOTIDE SEQUENCE [LARGE SCALE GENOMIC DNA]</scope>
    <source>
        <strain evidence="1 2">DSM 43794</strain>
    </source>
</reference>
<gene>
    <name evidence="1" type="ORF">SAMN04489764_0651</name>
</gene>
<evidence type="ECO:0008006" key="3">
    <source>
        <dbReference type="Google" id="ProtNLM"/>
    </source>
</evidence>
<name>A0A1H1ATM9_9ACTN</name>
<protein>
    <recommendedName>
        <fullName evidence="3">Excreted virulence factor EspC, type VII ESX diderm</fullName>
    </recommendedName>
</protein>
<dbReference type="Proteomes" id="UP000217103">
    <property type="component" value="Unassembled WGS sequence"/>
</dbReference>
<evidence type="ECO:0000313" key="2">
    <source>
        <dbReference type="Proteomes" id="UP000217103"/>
    </source>
</evidence>
<keyword evidence="2" id="KW-1185">Reference proteome</keyword>
<proteinExistence type="predicted"/>
<dbReference type="OrthoDB" id="3543865at2"/>
<evidence type="ECO:0000313" key="1">
    <source>
        <dbReference type="EMBL" id="SDQ43108.1"/>
    </source>
</evidence>
<dbReference type="EMBL" id="FNKK01000002">
    <property type="protein sequence ID" value="SDQ43108.1"/>
    <property type="molecule type" value="Genomic_DNA"/>
</dbReference>